<keyword evidence="4" id="KW-0547">Nucleotide-binding</keyword>
<dbReference type="Pfam" id="PF02562">
    <property type="entry name" value="PhoH"/>
    <property type="match status" value="1"/>
</dbReference>
<evidence type="ECO:0000256" key="4">
    <source>
        <dbReference type="ARBA" id="ARBA00022741"/>
    </source>
</evidence>
<dbReference type="PANTHER" id="PTHR30473:SF1">
    <property type="entry name" value="PHOH-LIKE PROTEIN"/>
    <property type="match status" value="1"/>
</dbReference>
<keyword evidence="5" id="KW-0067">ATP-binding</keyword>
<dbReference type="PANTHER" id="PTHR30473">
    <property type="entry name" value="PROTEIN PHOH"/>
    <property type="match status" value="1"/>
</dbReference>
<dbReference type="Proteomes" id="UP001596473">
    <property type="component" value="Unassembled WGS sequence"/>
</dbReference>
<name>A0ABW2QZ87_9NEIS</name>
<dbReference type="EMBL" id="JBHTBQ010000031">
    <property type="protein sequence ID" value="MFC7420971.1"/>
    <property type="molecule type" value="Genomic_DNA"/>
</dbReference>
<protein>
    <recommendedName>
        <fullName evidence="6">PhoH-like protein</fullName>
    </recommendedName>
</protein>
<sequence length="325" mass="36469">MNSQIIHFTPVDNRRLANLCGALDENLKQIETALDITIVRRNEQFRVSGSAKNLQQGITLLEHFYAMAEQPLERDDLQLSIIEHTQNTAPAYVEENTTPLRTKRHDLRGRTPRQTVYIKAIQDHDITFGIGPAGTGKTYLAVACAVDSLERDLVKRLVLVRPAVEAGEKLGFLPGDLVQKIDPYLRPLYDALYDLMGFDKVTKLFEKGIIEVAPLAFMRGRTLNNSFIILDEAQNSSPEQMMMFLTRIGFGSKAVVTGDPTQIDLPKHQKSGLNDAQEVLVDIKGIALHHFTSEDVVRHPLVQKIVNAYAKKTQEREAASATRKR</sequence>
<evidence type="ECO:0000313" key="9">
    <source>
        <dbReference type="Proteomes" id="UP001596473"/>
    </source>
</evidence>
<evidence type="ECO:0000256" key="3">
    <source>
        <dbReference type="ARBA" id="ARBA00022490"/>
    </source>
</evidence>
<accession>A0ABW2QZ87</accession>
<dbReference type="InterPro" id="IPR051451">
    <property type="entry name" value="PhoH2-like"/>
</dbReference>
<comment type="subcellular location">
    <subcellularLocation>
        <location evidence="1">Cytoplasm</location>
    </subcellularLocation>
</comment>
<dbReference type="InterPro" id="IPR003714">
    <property type="entry name" value="PhoH"/>
</dbReference>
<gene>
    <name evidence="8" type="ORF">ACFQNF_13980</name>
</gene>
<proteinExistence type="inferred from homology"/>
<keyword evidence="3" id="KW-0963">Cytoplasm</keyword>
<comment type="caution">
    <text evidence="8">The sequence shown here is derived from an EMBL/GenBank/DDBJ whole genome shotgun (WGS) entry which is preliminary data.</text>
</comment>
<organism evidence="8 9">
    <name type="scientific">Iodobacter arcticus</name>
    <dbReference type="NCBI Taxonomy" id="590593"/>
    <lineage>
        <taxon>Bacteria</taxon>
        <taxon>Pseudomonadati</taxon>
        <taxon>Pseudomonadota</taxon>
        <taxon>Betaproteobacteria</taxon>
        <taxon>Neisseriales</taxon>
        <taxon>Chitinibacteraceae</taxon>
        <taxon>Iodobacter</taxon>
    </lineage>
</organism>
<dbReference type="SUPFAM" id="SSF52540">
    <property type="entry name" value="P-loop containing nucleoside triphosphate hydrolases"/>
    <property type="match status" value="1"/>
</dbReference>
<evidence type="ECO:0000256" key="6">
    <source>
        <dbReference type="ARBA" id="ARBA00039970"/>
    </source>
</evidence>
<dbReference type="Gene3D" id="3.40.50.300">
    <property type="entry name" value="P-loop containing nucleotide triphosphate hydrolases"/>
    <property type="match status" value="1"/>
</dbReference>
<comment type="similarity">
    <text evidence="2">Belongs to the PhoH family.</text>
</comment>
<keyword evidence="9" id="KW-1185">Reference proteome</keyword>
<evidence type="ECO:0000313" key="8">
    <source>
        <dbReference type="EMBL" id="MFC7420971.1"/>
    </source>
</evidence>
<evidence type="ECO:0000256" key="1">
    <source>
        <dbReference type="ARBA" id="ARBA00004496"/>
    </source>
</evidence>
<evidence type="ECO:0000259" key="7">
    <source>
        <dbReference type="Pfam" id="PF02562"/>
    </source>
</evidence>
<evidence type="ECO:0000256" key="2">
    <source>
        <dbReference type="ARBA" id="ARBA00010393"/>
    </source>
</evidence>
<reference evidence="9" key="1">
    <citation type="journal article" date="2019" name="Int. J. Syst. Evol. Microbiol.">
        <title>The Global Catalogue of Microorganisms (GCM) 10K type strain sequencing project: providing services to taxonomists for standard genome sequencing and annotation.</title>
        <authorList>
            <consortium name="The Broad Institute Genomics Platform"/>
            <consortium name="The Broad Institute Genome Sequencing Center for Infectious Disease"/>
            <person name="Wu L."/>
            <person name="Ma J."/>
        </authorList>
    </citation>
    <scope>NUCLEOTIDE SEQUENCE [LARGE SCALE GENOMIC DNA]</scope>
    <source>
        <strain evidence="9">CCUG 62945</strain>
    </source>
</reference>
<dbReference type="InterPro" id="IPR027417">
    <property type="entry name" value="P-loop_NTPase"/>
</dbReference>
<dbReference type="RefSeq" id="WP_380188554.1">
    <property type="nucleotide sequence ID" value="NZ_JBHTBQ010000031.1"/>
</dbReference>
<feature type="domain" description="PhoH-like protein" evidence="7">
    <location>
        <begin position="107"/>
        <end position="309"/>
    </location>
</feature>
<evidence type="ECO:0000256" key="5">
    <source>
        <dbReference type="ARBA" id="ARBA00022840"/>
    </source>
</evidence>